<dbReference type="Pfam" id="PF00072">
    <property type="entry name" value="Response_reg"/>
    <property type="match status" value="1"/>
</dbReference>
<evidence type="ECO:0000256" key="1">
    <source>
        <dbReference type="PROSITE-ProRule" id="PRU00169"/>
    </source>
</evidence>
<dbReference type="InterPro" id="IPR011006">
    <property type="entry name" value="CheY-like_superfamily"/>
</dbReference>
<sequence>MAWQPRQDDGWCGRGGCGLAGLPVLLVGRDPLAAMADARALAEAGCRTWSVTDAPQALRLAAARSFRLLVTDFDLPGTDGFDLASQLRRLQPRLAAIILAAADEIGPGLPTLFEDGRTRLLHRPAGPAALLPAAASLACPLALAAAPGCRHG</sequence>
<gene>
    <name evidence="3" type="ORF">CKO45_29730</name>
</gene>
<organism evidence="3 4">
    <name type="scientific">Paracraurococcus ruber</name>
    <dbReference type="NCBI Taxonomy" id="77675"/>
    <lineage>
        <taxon>Bacteria</taxon>
        <taxon>Pseudomonadati</taxon>
        <taxon>Pseudomonadota</taxon>
        <taxon>Alphaproteobacteria</taxon>
        <taxon>Acetobacterales</taxon>
        <taxon>Roseomonadaceae</taxon>
        <taxon>Paracraurococcus</taxon>
    </lineage>
</organism>
<proteinExistence type="predicted"/>
<protein>
    <recommendedName>
        <fullName evidence="2">Response regulatory domain-containing protein</fullName>
    </recommendedName>
</protein>
<keyword evidence="4" id="KW-1185">Reference proteome</keyword>
<dbReference type="SMART" id="SM00448">
    <property type="entry name" value="REC"/>
    <property type="match status" value="1"/>
</dbReference>
<reference evidence="3 4" key="1">
    <citation type="journal article" date="2020" name="Microorganisms">
        <title>Osmotic Adaptation and Compatible Solute Biosynthesis of Phototrophic Bacteria as Revealed from Genome Analyses.</title>
        <authorList>
            <person name="Imhoff J.F."/>
            <person name="Rahn T."/>
            <person name="Kunzel S."/>
            <person name="Keller A."/>
            <person name="Neulinger S.C."/>
        </authorList>
    </citation>
    <scope>NUCLEOTIDE SEQUENCE [LARGE SCALE GENOMIC DNA]</scope>
    <source>
        <strain evidence="3 4">DSM 15382</strain>
    </source>
</reference>
<dbReference type="RefSeq" id="WP_133223471.1">
    <property type="nucleotide sequence ID" value="NZ_NRSG01000536.1"/>
</dbReference>
<feature type="modified residue" description="4-aspartylphosphate" evidence="1">
    <location>
        <position position="72"/>
    </location>
</feature>
<dbReference type="Proteomes" id="UP000697995">
    <property type="component" value="Unassembled WGS sequence"/>
</dbReference>
<evidence type="ECO:0000313" key="4">
    <source>
        <dbReference type="Proteomes" id="UP000697995"/>
    </source>
</evidence>
<comment type="caution">
    <text evidence="3">The sequence shown here is derived from an EMBL/GenBank/DDBJ whole genome shotgun (WGS) entry which is preliminary data.</text>
</comment>
<feature type="domain" description="Response regulatory" evidence="2">
    <location>
        <begin position="23"/>
        <end position="138"/>
    </location>
</feature>
<dbReference type="EMBL" id="NRSG01000536">
    <property type="protein sequence ID" value="MBK1662368.1"/>
    <property type="molecule type" value="Genomic_DNA"/>
</dbReference>
<accession>A0ABS1D6M0</accession>
<name>A0ABS1D6M0_9PROT</name>
<evidence type="ECO:0000259" key="2">
    <source>
        <dbReference type="PROSITE" id="PS50110"/>
    </source>
</evidence>
<evidence type="ECO:0000313" key="3">
    <source>
        <dbReference type="EMBL" id="MBK1662368.1"/>
    </source>
</evidence>
<dbReference type="SUPFAM" id="SSF52172">
    <property type="entry name" value="CheY-like"/>
    <property type="match status" value="1"/>
</dbReference>
<dbReference type="PROSITE" id="PS50110">
    <property type="entry name" value="RESPONSE_REGULATORY"/>
    <property type="match status" value="1"/>
</dbReference>
<dbReference type="Gene3D" id="3.40.50.2300">
    <property type="match status" value="1"/>
</dbReference>
<dbReference type="InterPro" id="IPR001789">
    <property type="entry name" value="Sig_transdc_resp-reg_receiver"/>
</dbReference>
<keyword evidence="1" id="KW-0597">Phosphoprotein</keyword>
<dbReference type="CDD" id="cd00156">
    <property type="entry name" value="REC"/>
    <property type="match status" value="1"/>
</dbReference>